<reference evidence="1" key="1">
    <citation type="journal article" date="2024" name="J. Gen. Virol.">
        <title>Novel phages of Pseudomonas syringae unveil numerous potential auxiliary metabolic genes.</title>
        <authorList>
            <person name="Feltin C."/>
            <person name="Garneau J.R."/>
            <person name="Morris C.E."/>
            <person name="Berard A."/>
            <person name="Torres-Barcelo C."/>
        </authorList>
    </citation>
    <scope>NUCLEOTIDE SEQUENCE</scope>
</reference>
<accession>A0AAU6W0W4</accession>
<organism evidence="1">
    <name type="scientific">Pseudomonas phage Draal02</name>
    <dbReference type="NCBI Taxonomy" id="3138531"/>
    <lineage>
        <taxon>Viruses</taxon>
    </lineage>
</organism>
<dbReference type="EMBL" id="PP179321">
    <property type="protein sequence ID" value="XAI70325.1"/>
    <property type="molecule type" value="Genomic_DNA"/>
</dbReference>
<evidence type="ECO:0000313" key="1">
    <source>
        <dbReference type="EMBL" id="XAI70325.1"/>
    </source>
</evidence>
<proteinExistence type="predicted"/>
<sequence length="54" mass="5884">MVQVLCYTNRGFDTCWRPGSIATHTVVLGAGLGYVHRDGTDARRDGPCSVVRFA</sequence>
<protein>
    <submittedName>
        <fullName evidence="1">Uncharacterized protein</fullName>
    </submittedName>
</protein>
<gene>
    <name evidence="1" type="ORF">Draal02_00041</name>
</gene>
<name>A0AAU6W0W4_9VIRU</name>